<organism evidence="13 14">
    <name type="scientific">Eubacterium limosum</name>
    <dbReference type="NCBI Taxonomy" id="1736"/>
    <lineage>
        <taxon>Bacteria</taxon>
        <taxon>Bacillati</taxon>
        <taxon>Bacillota</taxon>
        <taxon>Clostridia</taxon>
        <taxon>Eubacteriales</taxon>
        <taxon>Eubacteriaceae</taxon>
        <taxon>Eubacterium</taxon>
    </lineage>
</organism>
<keyword evidence="8" id="KW-0299">Galactose metabolism</keyword>
<dbReference type="InterPro" id="IPR005886">
    <property type="entry name" value="UDP_G4E"/>
</dbReference>
<dbReference type="KEGG" id="elim:B2M23_07310"/>
<keyword evidence="10 11" id="KW-0119">Carbohydrate metabolism</keyword>
<proteinExistence type="inferred from homology"/>
<dbReference type="EMBL" id="CP019962">
    <property type="protein sequence ID" value="ARD65359.1"/>
    <property type="molecule type" value="Genomic_DNA"/>
</dbReference>
<evidence type="ECO:0000256" key="8">
    <source>
        <dbReference type="ARBA" id="ARBA00023144"/>
    </source>
</evidence>
<evidence type="ECO:0000256" key="2">
    <source>
        <dbReference type="ARBA" id="ARBA00001911"/>
    </source>
</evidence>
<comment type="subunit">
    <text evidence="11">Homodimer.</text>
</comment>
<dbReference type="CDD" id="cd05247">
    <property type="entry name" value="UDP_G4E_1_SDR_e"/>
    <property type="match status" value="1"/>
</dbReference>
<dbReference type="PANTHER" id="PTHR43725">
    <property type="entry name" value="UDP-GLUCOSE 4-EPIMERASE"/>
    <property type="match status" value="1"/>
</dbReference>
<dbReference type="RefSeq" id="WP_038353059.1">
    <property type="nucleotide sequence ID" value="NZ_CP019962.1"/>
</dbReference>
<gene>
    <name evidence="13" type="ORF">B2M23_07310</name>
</gene>
<evidence type="ECO:0000256" key="9">
    <source>
        <dbReference type="ARBA" id="ARBA00023235"/>
    </source>
</evidence>
<dbReference type="Gene3D" id="3.90.25.10">
    <property type="entry name" value="UDP-galactose 4-epimerase, domain 1"/>
    <property type="match status" value="1"/>
</dbReference>
<evidence type="ECO:0000313" key="14">
    <source>
        <dbReference type="Proteomes" id="UP000192391"/>
    </source>
</evidence>
<dbReference type="InterPro" id="IPR036291">
    <property type="entry name" value="NAD(P)-bd_dom_sf"/>
</dbReference>
<evidence type="ECO:0000256" key="10">
    <source>
        <dbReference type="ARBA" id="ARBA00023277"/>
    </source>
</evidence>
<dbReference type="Gene3D" id="3.40.50.720">
    <property type="entry name" value="NAD(P)-binding Rossmann-like Domain"/>
    <property type="match status" value="1"/>
</dbReference>
<name>A0AAC9QT07_EUBLI</name>
<comment type="pathway">
    <text evidence="3 11">Carbohydrate metabolism; galactose metabolism.</text>
</comment>
<dbReference type="EC" id="5.1.3.2" evidence="5 11"/>
<dbReference type="PANTHER" id="PTHR43725:SF53">
    <property type="entry name" value="UDP-ARABINOSE 4-EPIMERASE 1"/>
    <property type="match status" value="1"/>
</dbReference>
<dbReference type="GO" id="GO:0003978">
    <property type="term" value="F:UDP-glucose 4-epimerase activity"/>
    <property type="evidence" value="ECO:0007669"/>
    <property type="project" value="UniProtKB-UniRule"/>
</dbReference>
<sequence>MKVLVSGGAGYIGSHAVVQLLDKQYDVVVVDNLSTGHQWAVDKRAPFYQCDIRNKKDLDKIFKKEKIDVVMQFAADIVVADSEKNPLKYYDNNVYGTISLLQTMLENNVKNIIFSSTAAVYGNTEKVPVEEKDPLDPISPYGATKVFVERILDDCRKAYGLNYCVFRYFNVAGAHEKYPIGQNVKKNTALIPIILEVASGERDFIGIFGNDYDTKDGTGIRDFIHVVDLVDAHILGINKLLKNESAIYNLGNGQGFSVLEMIEAARKVTGHPIPTKISPRRDGDIACSIASSEKAKTELGWMPVYTDVEKIIETAWIYKNC</sequence>
<dbReference type="PRINTS" id="PR01713">
    <property type="entry name" value="NUCEPIMERASE"/>
</dbReference>
<evidence type="ECO:0000256" key="5">
    <source>
        <dbReference type="ARBA" id="ARBA00013189"/>
    </source>
</evidence>
<dbReference type="AlphaFoldDB" id="A0AAC9QT07"/>
<evidence type="ECO:0000256" key="6">
    <source>
        <dbReference type="ARBA" id="ARBA00018569"/>
    </source>
</evidence>
<keyword evidence="9 11" id="KW-0413">Isomerase</keyword>
<evidence type="ECO:0000256" key="4">
    <source>
        <dbReference type="ARBA" id="ARBA00007637"/>
    </source>
</evidence>
<evidence type="ECO:0000313" key="13">
    <source>
        <dbReference type="EMBL" id="ARD65359.1"/>
    </source>
</evidence>
<dbReference type="SUPFAM" id="SSF51735">
    <property type="entry name" value="NAD(P)-binding Rossmann-fold domains"/>
    <property type="match status" value="1"/>
</dbReference>
<dbReference type="Pfam" id="PF01370">
    <property type="entry name" value="Epimerase"/>
    <property type="match status" value="1"/>
</dbReference>
<comment type="catalytic activity">
    <reaction evidence="1 11">
        <text>UDP-alpha-D-glucose = UDP-alpha-D-galactose</text>
        <dbReference type="Rhea" id="RHEA:22168"/>
        <dbReference type="ChEBI" id="CHEBI:58885"/>
        <dbReference type="ChEBI" id="CHEBI:66914"/>
        <dbReference type="EC" id="5.1.3.2"/>
    </reaction>
</comment>
<evidence type="ECO:0000256" key="1">
    <source>
        <dbReference type="ARBA" id="ARBA00000083"/>
    </source>
</evidence>
<dbReference type="InterPro" id="IPR001509">
    <property type="entry name" value="Epimerase_deHydtase"/>
</dbReference>
<evidence type="ECO:0000259" key="12">
    <source>
        <dbReference type="Pfam" id="PF01370"/>
    </source>
</evidence>
<keyword evidence="7 11" id="KW-0520">NAD</keyword>
<protein>
    <recommendedName>
        <fullName evidence="6 11">UDP-glucose 4-epimerase</fullName>
        <ecNumber evidence="5 11">5.1.3.2</ecNumber>
    </recommendedName>
</protein>
<evidence type="ECO:0000256" key="11">
    <source>
        <dbReference type="RuleBase" id="RU366046"/>
    </source>
</evidence>
<accession>A0AAC9QT07</accession>
<dbReference type="NCBIfam" id="TIGR01179">
    <property type="entry name" value="galE"/>
    <property type="match status" value="1"/>
</dbReference>
<evidence type="ECO:0000256" key="3">
    <source>
        <dbReference type="ARBA" id="ARBA00004947"/>
    </source>
</evidence>
<evidence type="ECO:0000256" key="7">
    <source>
        <dbReference type="ARBA" id="ARBA00023027"/>
    </source>
</evidence>
<feature type="domain" description="NAD-dependent epimerase/dehydratase" evidence="12">
    <location>
        <begin position="3"/>
        <end position="251"/>
    </location>
</feature>
<comment type="cofactor">
    <cofactor evidence="2 11">
        <name>NAD(+)</name>
        <dbReference type="ChEBI" id="CHEBI:57540"/>
    </cofactor>
</comment>
<dbReference type="Proteomes" id="UP000192391">
    <property type="component" value="Chromosome"/>
</dbReference>
<comment type="similarity">
    <text evidence="4 11">Belongs to the NAD(P)-dependent epimerase/dehydratase family.</text>
</comment>
<dbReference type="GO" id="GO:0033499">
    <property type="term" value="P:galactose catabolic process via UDP-galactose, Leloir pathway"/>
    <property type="evidence" value="ECO:0007669"/>
    <property type="project" value="TreeGrafter"/>
</dbReference>
<reference evidence="14" key="1">
    <citation type="journal article" date="2017" name="Sci. Rep.">
        <title>Determination of the Genome and Primary Transcriptome of Syngas Fermenting Eubacterium limosum ATCC 8486.</title>
        <authorList>
            <person name="Song Y."/>
            <person name="Shin J."/>
            <person name="Jeong Y."/>
            <person name="Jin S."/>
            <person name="Lee J.K."/>
            <person name="Kim D.R."/>
            <person name="Kim S.C."/>
            <person name="Cho S."/>
            <person name="Cho B.K."/>
        </authorList>
    </citation>
    <scope>NUCLEOTIDE SEQUENCE [LARGE SCALE GENOMIC DNA]</scope>
    <source>
        <strain evidence="14">ATCC 8486</strain>
    </source>
</reference>